<dbReference type="EMBL" id="JAUSQM010000001">
    <property type="protein sequence ID" value="MDP9822203.1"/>
    <property type="molecule type" value="Genomic_DNA"/>
</dbReference>
<evidence type="ECO:0000313" key="1">
    <source>
        <dbReference type="EMBL" id="MDP9822203.1"/>
    </source>
</evidence>
<dbReference type="Proteomes" id="UP001240447">
    <property type="component" value="Unassembled WGS sequence"/>
</dbReference>
<reference evidence="1 2" key="1">
    <citation type="submission" date="2023-07" db="EMBL/GenBank/DDBJ databases">
        <title>Sequencing the genomes of 1000 actinobacteria strains.</title>
        <authorList>
            <person name="Klenk H.-P."/>
        </authorList>
    </citation>
    <scope>NUCLEOTIDE SEQUENCE [LARGE SCALE GENOMIC DNA]</scope>
    <source>
        <strain evidence="1 2">GD13</strain>
    </source>
</reference>
<evidence type="ECO:0008006" key="3">
    <source>
        <dbReference type="Google" id="ProtNLM"/>
    </source>
</evidence>
<protein>
    <recommendedName>
        <fullName evidence="3">Nuclear transport factor 2 family protein</fullName>
    </recommendedName>
</protein>
<gene>
    <name evidence="1" type="ORF">J2S59_002012</name>
</gene>
<comment type="caution">
    <text evidence="1">The sequence shown here is derived from an EMBL/GenBank/DDBJ whole genome shotgun (WGS) entry which is preliminary data.</text>
</comment>
<evidence type="ECO:0000313" key="2">
    <source>
        <dbReference type="Proteomes" id="UP001240447"/>
    </source>
</evidence>
<proteinExistence type="predicted"/>
<dbReference type="RefSeq" id="WP_181642401.1">
    <property type="nucleotide sequence ID" value="NZ_CCXJ01000622.1"/>
</dbReference>
<keyword evidence="2" id="KW-1185">Reference proteome</keyword>
<accession>A0ABT9NP65</accession>
<organism evidence="1 2">
    <name type="scientific">Nocardioides massiliensis</name>
    <dbReference type="NCBI Taxonomy" id="1325935"/>
    <lineage>
        <taxon>Bacteria</taxon>
        <taxon>Bacillati</taxon>
        <taxon>Actinomycetota</taxon>
        <taxon>Actinomycetes</taxon>
        <taxon>Propionibacteriales</taxon>
        <taxon>Nocardioidaceae</taxon>
        <taxon>Nocardioides</taxon>
    </lineage>
</organism>
<sequence>MTQPDQLAAVEAFLRFWQVRLELGEKAELDPAAIGAVATGEAAKNTIALIEGARSRGGTIEGDVVMHVEGVQLKGNKATVRACMENLTTDRDADGEPTETLTPFYNLGADLVRQGDQWRMTTFRASTGLC</sequence>
<name>A0ABT9NP65_9ACTN</name>